<accession>A0A369K3C8</accession>
<organism evidence="1 2">
    <name type="scientific">Hypsizygus marmoreus</name>
    <name type="common">White beech mushroom</name>
    <name type="synonym">Agaricus marmoreus</name>
    <dbReference type="NCBI Taxonomy" id="39966"/>
    <lineage>
        <taxon>Eukaryota</taxon>
        <taxon>Fungi</taxon>
        <taxon>Dikarya</taxon>
        <taxon>Basidiomycota</taxon>
        <taxon>Agaricomycotina</taxon>
        <taxon>Agaricomycetes</taxon>
        <taxon>Agaricomycetidae</taxon>
        <taxon>Agaricales</taxon>
        <taxon>Tricholomatineae</taxon>
        <taxon>Lyophyllaceae</taxon>
        <taxon>Hypsizygus</taxon>
    </lineage>
</organism>
<dbReference type="EMBL" id="LUEZ02000018">
    <property type="protein sequence ID" value="RDB27135.1"/>
    <property type="molecule type" value="Genomic_DNA"/>
</dbReference>
<sequence>MLGIWVSPLGLSCSVFRKAFFRRTRGTGVIQRWDGYATRSAAKITVPEGHHPDQVYRRPKRMITTLRPENLSKSDCIDISHVEAATIRVPVGVGFAPSVFYYTKGANNINTPFPENTRGFLYYHHEPGYPPAAGAIRFRLTSDDNPSSFMAGKDLLDTRGLPWCIPLLRIPRPKYIAFRYQLLQDGLITESLWERCKTLSKNHRSSQRTFYGALHFLEQPFFLDISSSNFTATIVTEDLVEVARFHFAVKWEKGQQFQPYKGCCMARLERSTLAEHMGKNILVIRILEILKPLESTIGDNEDVKLLSVGSLLRFGNRLVTVDLDRDAKNASKLRLLLPSSTS</sequence>
<evidence type="ECO:0000313" key="1">
    <source>
        <dbReference type="EMBL" id="RDB27135.1"/>
    </source>
</evidence>
<name>A0A369K3C8_HYPMA</name>
<evidence type="ECO:0000313" key="2">
    <source>
        <dbReference type="Proteomes" id="UP000076154"/>
    </source>
</evidence>
<dbReference type="Proteomes" id="UP000076154">
    <property type="component" value="Unassembled WGS sequence"/>
</dbReference>
<dbReference type="AlphaFoldDB" id="A0A369K3C8"/>
<keyword evidence="2" id="KW-1185">Reference proteome</keyword>
<proteinExistence type="predicted"/>
<comment type="caution">
    <text evidence="1">The sequence shown here is derived from an EMBL/GenBank/DDBJ whole genome shotgun (WGS) entry which is preliminary data.</text>
</comment>
<dbReference type="InParanoid" id="A0A369K3C8"/>
<protein>
    <submittedName>
        <fullName evidence="1">Uncharacterized protein</fullName>
    </submittedName>
</protein>
<gene>
    <name evidence="1" type="ORF">Hypma_004578</name>
</gene>
<dbReference type="OrthoDB" id="2750929at2759"/>
<reference evidence="1" key="1">
    <citation type="submission" date="2018-04" db="EMBL/GenBank/DDBJ databases">
        <title>Whole genome sequencing of Hypsizygus marmoreus.</title>
        <authorList>
            <person name="Choi I.-G."/>
            <person name="Min B."/>
            <person name="Kim J.-G."/>
            <person name="Kim S."/>
            <person name="Oh Y.-L."/>
            <person name="Kong W.-S."/>
            <person name="Park H."/>
            <person name="Jeong J."/>
            <person name="Song E.-S."/>
        </authorList>
    </citation>
    <scope>NUCLEOTIDE SEQUENCE [LARGE SCALE GENOMIC DNA]</scope>
    <source>
        <strain evidence="1">51987-8</strain>
    </source>
</reference>